<gene>
    <name evidence="1" type="ORF">CcCBS67573_g08879</name>
</gene>
<dbReference type="Gene3D" id="3.90.1720.10">
    <property type="entry name" value="endopeptidase domain like (from Nostoc punctiforme)"/>
    <property type="match status" value="1"/>
</dbReference>
<sequence length="470" mass="51706">MNNLFQSLEGKVREGVGKIAAVVQRQDSTSDSVSSTGGYLKDLTLGDYTLKPLDAVLFAGNDPVATFIKRITLHEVVPRIDRPFHELWTHAGILVDKTVLPLPFLEDGKMYLYESVFSGTVVGYTYSKVLPVDKNVPPGGCHLGPQIRDFEAVVDEGTVNVGICPLTSEQRRIVEEKFKENPNFLLEIYEQYKEFGYPLTNLLSVVASASDNLRDELDKFGQFAKKTFGAVGPVKKTVFCSEFISIIYKQVGLKTFTDNLPETFTPLEVEVAPEFGNRVYYAKEDGVSLMKHNKVKTGSFATQAQKLIKSYAMSANWVQMKPGGGVPPGANAAGEDIDGKPLYIARVKIGSAYYLGKIRSDWTYPLVTYFDREVPINFGHEVLANLEDMKWVPGKGGEIPPKAVKAGMDDDGHYLYVARAVVGDSRGVLGIGKKSGAYAPGTVAPHLKSARIPFGGKEVREEIYDVLCHD</sequence>
<evidence type="ECO:0000313" key="2">
    <source>
        <dbReference type="Proteomes" id="UP000320333"/>
    </source>
</evidence>
<dbReference type="PANTHER" id="PTHR31649">
    <property type="entry name" value="AGAP009604-PA"/>
    <property type="match status" value="1"/>
</dbReference>
<dbReference type="Proteomes" id="UP000320333">
    <property type="component" value="Unassembled WGS sequence"/>
</dbReference>
<dbReference type="Pfam" id="PF11901">
    <property type="entry name" value="DM9"/>
    <property type="match status" value="1"/>
</dbReference>
<protein>
    <submittedName>
        <fullName evidence="1">Uncharacterized protein</fullName>
    </submittedName>
</protein>
<accession>A0A507EDY2</accession>
<dbReference type="SMART" id="SM00696">
    <property type="entry name" value="DM9"/>
    <property type="match status" value="1"/>
</dbReference>
<dbReference type="AlphaFoldDB" id="A0A507EDY2"/>
<name>A0A507EDY2_9FUNG</name>
<dbReference type="STRING" id="246404.A0A507EDY2"/>
<dbReference type="EMBL" id="QEAP01000654">
    <property type="protein sequence ID" value="TPX61962.1"/>
    <property type="molecule type" value="Genomic_DNA"/>
</dbReference>
<reference evidence="1 2" key="1">
    <citation type="journal article" date="2019" name="Sci. Rep.">
        <title>Comparative genomics of chytrid fungi reveal insights into the obligate biotrophic and pathogenic lifestyle of Synchytrium endobioticum.</title>
        <authorList>
            <person name="van de Vossenberg B.T.L.H."/>
            <person name="Warris S."/>
            <person name="Nguyen H.D.T."/>
            <person name="van Gent-Pelzer M.P.E."/>
            <person name="Joly D.L."/>
            <person name="van de Geest H.C."/>
            <person name="Bonants P.J.M."/>
            <person name="Smith D.S."/>
            <person name="Levesque C.A."/>
            <person name="van der Lee T.A.J."/>
        </authorList>
    </citation>
    <scope>NUCLEOTIDE SEQUENCE [LARGE SCALE GENOMIC DNA]</scope>
    <source>
        <strain evidence="1 2">CBS 675.73</strain>
    </source>
</reference>
<dbReference type="OrthoDB" id="2142040at2759"/>
<dbReference type="PANTHER" id="PTHR31649:SF1">
    <property type="entry name" value="FARNESOIC ACID O-METHYL TRANSFERASE DOMAIN-CONTAINING PROTEIN"/>
    <property type="match status" value="1"/>
</dbReference>
<organism evidence="1 2">
    <name type="scientific">Chytriomyces confervae</name>
    <dbReference type="NCBI Taxonomy" id="246404"/>
    <lineage>
        <taxon>Eukaryota</taxon>
        <taxon>Fungi</taxon>
        <taxon>Fungi incertae sedis</taxon>
        <taxon>Chytridiomycota</taxon>
        <taxon>Chytridiomycota incertae sedis</taxon>
        <taxon>Chytridiomycetes</taxon>
        <taxon>Chytridiales</taxon>
        <taxon>Chytriomycetaceae</taxon>
        <taxon>Chytriomyces</taxon>
    </lineage>
</organism>
<keyword evidence="2" id="KW-1185">Reference proteome</keyword>
<evidence type="ECO:0000313" key="1">
    <source>
        <dbReference type="EMBL" id="TPX61962.1"/>
    </source>
</evidence>
<comment type="caution">
    <text evidence="1">The sequence shown here is derived from an EMBL/GenBank/DDBJ whole genome shotgun (WGS) entry which is preliminary data.</text>
</comment>
<proteinExistence type="predicted"/>
<dbReference type="InterPro" id="IPR006616">
    <property type="entry name" value="DM9_repeat"/>
</dbReference>